<proteinExistence type="predicted"/>
<dbReference type="InterPro" id="IPR000477">
    <property type="entry name" value="RT_dom"/>
</dbReference>
<evidence type="ECO:0000313" key="3">
    <source>
        <dbReference type="Proteomes" id="UP000261540"/>
    </source>
</evidence>
<reference evidence="2" key="1">
    <citation type="submission" date="2025-08" db="UniProtKB">
        <authorList>
            <consortium name="Ensembl"/>
        </authorList>
    </citation>
    <scope>IDENTIFICATION</scope>
</reference>
<name>A0A3B3QXJ1_9TELE</name>
<dbReference type="AlphaFoldDB" id="A0A3B3QXJ1"/>
<keyword evidence="3" id="KW-1185">Reference proteome</keyword>
<dbReference type="GeneTree" id="ENSGT01150000286902"/>
<evidence type="ECO:0000259" key="1">
    <source>
        <dbReference type="PROSITE" id="PS50878"/>
    </source>
</evidence>
<evidence type="ECO:0000313" key="2">
    <source>
        <dbReference type="Ensembl" id="ENSPKIP00000010843.1"/>
    </source>
</evidence>
<dbReference type="Proteomes" id="UP000261540">
    <property type="component" value="Unplaced"/>
</dbReference>
<dbReference type="PANTHER" id="PTHR33332">
    <property type="entry name" value="REVERSE TRANSCRIPTASE DOMAIN-CONTAINING PROTEIN"/>
    <property type="match status" value="1"/>
</dbReference>
<dbReference type="Ensembl" id="ENSPKIT00000034981.1">
    <property type="protein sequence ID" value="ENSPKIP00000010843.1"/>
    <property type="gene ID" value="ENSPKIG00000025398.1"/>
</dbReference>
<reference evidence="2" key="2">
    <citation type="submission" date="2025-09" db="UniProtKB">
        <authorList>
            <consortium name="Ensembl"/>
        </authorList>
    </citation>
    <scope>IDENTIFICATION</scope>
</reference>
<dbReference type="PROSITE" id="PS50878">
    <property type="entry name" value="RT_POL"/>
    <property type="match status" value="1"/>
</dbReference>
<feature type="domain" description="Reverse transcriptase" evidence="1">
    <location>
        <begin position="1"/>
        <end position="136"/>
    </location>
</feature>
<sequence>MLSAYDVILLDFQKAFDVVPHKRLLLNLKAAGILGIVAAWTKNWLTDRNIHSGVPQGSILGPLLFLIYINDIDTNTYSKLVKLADDTKVGGVADTEVEAQHTLQWVGAPSWVVPCIAPVASGIGSGPPVTLNGISSFRKWMDGHISIKFLW</sequence>
<accession>A0A3B3QXJ1</accession>
<dbReference type="Pfam" id="PF00078">
    <property type="entry name" value="RVT_1"/>
    <property type="match status" value="1"/>
</dbReference>
<organism evidence="2 3">
    <name type="scientific">Paramormyrops kingsleyae</name>
    <dbReference type="NCBI Taxonomy" id="1676925"/>
    <lineage>
        <taxon>Eukaryota</taxon>
        <taxon>Metazoa</taxon>
        <taxon>Chordata</taxon>
        <taxon>Craniata</taxon>
        <taxon>Vertebrata</taxon>
        <taxon>Euteleostomi</taxon>
        <taxon>Actinopterygii</taxon>
        <taxon>Neopterygii</taxon>
        <taxon>Teleostei</taxon>
        <taxon>Osteoglossocephala</taxon>
        <taxon>Osteoglossomorpha</taxon>
        <taxon>Osteoglossiformes</taxon>
        <taxon>Mormyridae</taxon>
        <taxon>Paramormyrops</taxon>
    </lineage>
</organism>
<protein>
    <recommendedName>
        <fullName evidence="1">Reverse transcriptase domain-containing protein</fullName>
    </recommendedName>
</protein>
<dbReference type="STRING" id="1676925.ENSPKIP00000010843"/>